<dbReference type="Proteomes" id="UP000217726">
    <property type="component" value="Unassembled WGS sequence"/>
</dbReference>
<evidence type="ECO:0000313" key="3">
    <source>
        <dbReference type="EMBL" id="TCL12610.1"/>
    </source>
</evidence>
<reference evidence="3 5" key="3">
    <citation type="submission" date="2019-03" db="EMBL/GenBank/DDBJ databases">
        <title>Subsurface microbial communities from deep shales in Ohio and West Virginia, USA.</title>
        <authorList>
            <person name="Wrighton K."/>
        </authorList>
    </citation>
    <scope>NUCLEOTIDE SEQUENCE [LARGE SCALE GENOMIC DNA]</scope>
    <source>
        <strain evidence="3 5">WG1_MB</strain>
    </source>
</reference>
<dbReference type="AlphaFoldDB" id="A0A285EYD7"/>
<keyword evidence="2" id="KW-0808">Transferase</keyword>
<dbReference type="PANTHER" id="PTHR42912:SF93">
    <property type="entry name" value="N6-ADENOSINE-METHYLTRANSFERASE TMT1A"/>
    <property type="match status" value="1"/>
</dbReference>
<dbReference type="OrthoDB" id="147504at2157"/>
<dbReference type="InterPro" id="IPR041698">
    <property type="entry name" value="Methyltransf_25"/>
</dbReference>
<dbReference type="RefSeq" id="WP_096711861.1">
    <property type="nucleotide sequence ID" value="NZ_OBDR01000002.1"/>
</dbReference>
<reference evidence="2" key="2">
    <citation type="submission" date="2017-09" db="EMBL/GenBank/DDBJ databases">
        <authorList>
            <person name="Ehlers B."/>
            <person name="Leendertz F.H."/>
        </authorList>
    </citation>
    <scope>NUCLEOTIDE SEQUENCE [LARGE SCALE GENOMIC DNA]</scope>
    <source>
        <strain evidence="2">WG-1MB</strain>
    </source>
</reference>
<protein>
    <submittedName>
        <fullName evidence="2">Methyltransferase domain-containing protein</fullName>
    </submittedName>
    <submittedName>
        <fullName evidence="3">Methyltransferase family protein</fullName>
    </submittedName>
</protein>
<keyword evidence="4" id="KW-1185">Reference proteome</keyword>
<evidence type="ECO:0000313" key="4">
    <source>
        <dbReference type="Proteomes" id="UP000217726"/>
    </source>
</evidence>
<organism evidence="2 4">
    <name type="scientific">Methanohalophilus euhalobius</name>
    <dbReference type="NCBI Taxonomy" id="51203"/>
    <lineage>
        <taxon>Archaea</taxon>
        <taxon>Methanobacteriati</taxon>
        <taxon>Methanobacteriota</taxon>
        <taxon>Stenosarchaea group</taxon>
        <taxon>Methanomicrobia</taxon>
        <taxon>Methanosarcinales</taxon>
        <taxon>Methanosarcinaceae</taxon>
        <taxon>Methanohalophilus</taxon>
    </lineage>
</organism>
<keyword evidence="2" id="KW-0489">Methyltransferase</keyword>
<dbReference type="GO" id="GO:0032259">
    <property type="term" value="P:methylation"/>
    <property type="evidence" value="ECO:0007669"/>
    <property type="project" value="UniProtKB-KW"/>
</dbReference>
<dbReference type="CDD" id="cd02440">
    <property type="entry name" value="AdoMet_MTases"/>
    <property type="match status" value="1"/>
</dbReference>
<sequence length="231" mass="26438">MNQKIACMDEEILNKQQCHWENVFLKNNSMFGERCSGPAMKAAELFKEEGRTKILELGAGQGRDTLFFANNGFEVYSLDYSRQGIECIDQRSRDMGLSGSITALQHNVRESLPFDDGSFDACFSHMLYCMPLKTSELVFISKEIMRVLKPGGLNIFTTRHTGDPQYRTGVHRGEDMWQIKGGFIVHFLSREKVEHISQGYDIVDVEEFEEGQLPKKLFKIALRKKAIKKLI</sequence>
<proteinExistence type="predicted"/>
<gene>
    <name evidence="3" type="ORF">C7960_1879</name>
    <name evidence="2" type="ORF">SAMN06295989_102283</name>
</gene>
<dbReference type="Pfam" id="PF13649">
    <property type="entry name" value="Methyltransf_25"/>
    <property type="match status" value="1"/>
</dbReference>
<reference evidence="4" key="1">
    <citation type="submission" date="2017-09" db="EMBL/GenBank/DDBJ databases">
        <authorList>
            <person name="Varghese N."/>
            <person name="Submissions S."/>
        </authorList>
    </citation>
    <scope>NUCLEOTIDE SEQUENCE [LARGE SCALE GENOMIC DNA]</scope>
    <source>
        <strain evidence="4">WG-1MB</strain>
    </source>
</reference>
<dbReference type="InterPro" id="IPR029063">
    <property type="entry name" value="SAM-dependent_MTases_sf"/>
</dbReference>
<dbReference type="EMBL" id="SMMS01000001">
    <property type="protein sequence ID" value="TCL12610.1"/>
    <property type="molecule type" value="Genomic_DNA"/>
</dbReference>
<feature type="domain" description="Methyltransferase" evidence="1">
    <location>
        <begin position="54"/>
        <end position="152"/>
    </location>
</feature>
<dbReference type="EMBL" id="OBDR01000002">
    <property type="protein sequence ID" value="SNY04080.1"/>
    <property type="molecule type" value="Genomic_DNA"/>
</dbReference>
<dbReference type="InterPro" id="IPR050508">
    <property type="entry name" value="Methyltransf_Superfamily"/>
</dbReference>
<evidence type="ECO:0000313" key="2">
    <source>
        <dbReference type="EMBL" id="SNY04080.1"/>
    </source>
</evidence>
<evidence type="ECO:0000313" key="5">
    <source>
        <dbReference type="Proteomes" id="UP000295404"/>
    </source>
</evidence>
<dbReference type="PANTHER" id="PTHR42912">
    <property type="entry name" value="METHYLTRANSFERASE"/>
    <property type="match status" value="1"/>
</dbReference>
<dbReference type="Gene3D" id="3.40.50.150">
    <property type="entry name" value="Vaccinia Virus protein VP39"/>
    <property type="match status" value="1"/>
</dbReference>
<dbReference type="GO" id="GO:0008168">
    <property type="term" value="F:methyltransferase activity"/>
    <property type="evidence" value="ECO:0007669"/>
    <property type="project" value="UniProtKB-KW"/>
</dbReference>
<name>A0A285EYD7_9EURY</name>
<evidence type="ECO:0000259" key="1">
    <source>
        <dbReference type="Pfam" id="PF13649"/>
    </source>
</evidence>
<dbReference type="SUPFAM" id="SSF53335">
    <property type="entry name" value="S-adenosyl-L-methionine-dependent methyltransferases"/>
    <property type="match status" value="1"/>
</dbReference>
<dbReference type="Proteomes" id="UP000295404">
    <property type="component" value="Unassembled WGS sequence"/>
</dbReference>
<accession>A0A285EYD7</accession>